<feature type="domain" description="Nudix hydrolase" evidence="4">
    <location>
        <begin position="5"/>
        <end position="129"/>
    </location>
</feature>
<dbReference type="PRINTS" id="PR00502">
    <property type="entry name" value="NUDIXFAMILY"/>
</dbReference>
<dbReference type="GO" id="GO:0016787">
    <property type="term" value="F:hydrolase activity"/>
    <property type="evidence" value="ECO:0007669"/>
    <property type="project" value="UniProtKB-KW"/>
</dbReference>
<dbReference type="PROSITE" id="PS00893">
    <property type="entry name" value="NUDIX_BOX"/>
    <property type="match status" value="1"/>
</dbReference>
<dbReference type="Proteomes" id="UP000194267">
    <property type="component" value="Unassembled WGS sequence"/>
</dbReference>
<protein>
    <recommendedName>
        <fullName evidence="4">Nudix hydrolase domain-containing protein</fullName>
    </recommendedName>
</protein>
<gene>
    <name evidence="5" type="ORF">A6D92_21280</name>
</gene>
<evidence type="ECO:0000256" key="3">
    <source>
        <dbReference type="RuleBase" id="RU003476"/>
    </source>
</evidence>
<evidence type="ECO:0000256" key="1">
    <source>
        <dbReference type="ARBA" id="ARBA00001946"/>
    </source>
</evidence>
<keyword evidence="2 3" id="KW-0378">Hydrolase</keyword>
<dbReference type="Gene3D" id="3.90.79.10">
    <property type="entry name" value="Nucleoside Triphosphate Pyrophosphohydrolase"/>
    <property type="match status" value="1"/>
</dbReference>
<dbReference type="SUPFAM" id="SSF55811">
    <property type="entry name" value="Nudix"/>
    <property type="match status" value="1"/>
</dbReference>
<dbReference type="InterPro" id="IPR000086">
    <property type="entry name" value="NUDIX_hydrolase_dom"/>
</dbReference>
<dbReference type="Pfam" id="PF00293">
    <property type="entry name" value="NUDIX"/>
    <property type="match status" value="1"/>
</dbReference>
<comment type="cofactor">
    <cofactor evidence="1">
        <name>Mg(2+)</name>
        <dbReference type="ChEBI" id="CHEBI:18420"/>
    </cofactor>
</comment>
<name>A0A1Y2T347_SYMTR</name>
<dbReference type="InterPro" id="IPR020476">
    <property type="entry name" value="Nudix_hydrolase"/>
</dbReference>
<dbReference type="PANTHER" id="PTHR43046">
    <property type="entry name" value="GDP-MANNOSE MANNOSYL HYDROLASE"/>
    <property type="match status" value="1"/>
</dbReference>
<dbReference type="PROSITE" id="PS51462">
    <property type="entry name" value="NUDIX"/>
    <property type="match status" value="1"/>
</dbReference>
<accession>A0A1Y2T347</accession>
<organism evidence="5 6">
    <name type="scientific">Symbiobacterium thermophilum</name>
    <dbReference type="NCBI Taxonomy" id="2734"/>
    <lineage>
        <taxon>Bacteria</taxon>
        <taxon>Bacillati</taxon>
        <taxon>Bacillota</taxon>
        <taxon>Clostridia</taxon>
        <taxon>Eubacteriales</taxon>
        <taxon>Symbiobacteriaceae</taxon>
        <taxon>Symbiobacterium</taxon>
    </lineage>
</organism>
<evidence type="ECO:0000256" key="2">
    <source>
        <dbReference type="ARBA" id="ARBA00022801"/>
    </source>
</evidence>
<sequence>MQHLRRHLSAGGLVLHEGAILLVRNRRGHWGLPKGHWEPGELLAETAAREVREETGIEVEIGDLAFITEFRNAEAREHLVQFFFGARPIGGILSPAPGEISGVKWVPTSEVERYIRWRPWLEPLRHWLDGGTVRYHFYPDPSRNRIR</sequence>
<proteinExistence type="inferred from homology"/>
<comment type="caution">
    <text evidence="5">The sequence shown here is derived from an EMBL/GenBank/DDBJ whole genome shotgun (WGS) entry which is preliminary data.</text>
</comment>
<dbReference type="InterPro" id="IPR015797">
    <property type="entry name" value="NUDIX_hydrolase-like_dom_sf"/>
</dbReference>
<evidence type="ECO:0000259" key="4">
    <source>
        <dbReference type="PROSITE" id="PS51462"/>
    </source>
</evidence>
<dbReference type="InterPro" id="IPR020084">
    <property type="entry name" value="NUDIX_hydrolase_CS"/>
</dbReference>
<dbReference type="EMBL" id="LWLV01002361">
    <property type="protein sequence ID" value="OTA40216.1"/>
    <property type="molecule type" value="Genomic_DNA"/>
</dbReference>
<evidence type="ECO:0000313" key="6">
    <source>
        <dbReference type="Proteomes" id="UP000194267"/>
    </source>
</evidence>
<evidence type="ECO:0000313" key="5">
    <source>
        <dbReference type="EMBL" id="OTA40216.1"/>
    </source>
</evidence>
<reference evidence="6" key="1">
    <citation type="submission" date="2016-04" db="EMBL/GenBank/DDBJ databases">
        <authorList>
            <person name="Antunes L.P."/>
            <person name="Martins L.F."/>
            <person name="Pereira R.V."/>
            <person name="Thomas A.M."/>
            <person name="Barbosa D."/>
            <person name="Nascimento L."/>
            <person name="Silva G.M."/>
            <person name="Condomitti G.W."/>
            <person name="Digiampietri L.A."/>
            <person name="Lombardi K.C."/>
            <person name="Ramos P.L."/>
            <person name="Quaggio R.B."/>
            <person name="Oliveira J.C."/>
            <person name="Pascon R.C."/>
            <person name="Cruz J.B."/>
            <person name="Silva A.M."/>
            <person name="Setubal J.C."/>
        </authorList>
    </citation>
    <scope>NUCLEOTIDE SEQUENCE [LARGE SCALE GENOMIC DNA]</scope>
</reference>
<dbReference type="AlphaFoldDB" id="A0A1Y2T347"/>
<dbReference type="PANTHER" id="PTHR43046:SF16">
    <property type="entry name" value="ADP-RIBOSE PYROPHOSPHATASE YJHB-RELATED"/>
    <property type="match status" value="1"/>
</dbReference>
<comment type="similarity">
    <text evidence="3">Belongs to the Nudix hydrolase family.</text>
</comment>